<organism evidence="2 3">
    <name type="scientific">Candidatus Planktophila lacus</name>
    <dbReference type="NCBI Taxonomy" id="1884913"/>
    <lineage>
        <taxon>Bacteria</taxon>
        <taxon>Bacillati</taxon>
        <taxon>Actinomycetota</taxon>
        <taxon>Actinomycetes</taxon>
        <taxon>Candidatus Nanopelagicales</taxon>
        <taxon>Candidatus Nanopelagicaceae</taxon>
        <taxon>Candidatus Planktophila</taxon>
    </lineage>
</organism>
<evidence type="ECO:0000313" key="2">
    <source>
        <dbReference type="EMBL" id="ASY10179.1"/>
    </source>
</evidence>
<keyword evidence="1" id="KW-0732">Signal</keyword>
<reference evidence="2 3" key="1">
    <citation type="submission" date="2016-07" db="EMBL/GenBank/DDBJ databases">
        <title>High microdiversification within the ubiquitous acI lineage of Actinobacteria.</title>
        <authorList>
            <person name="Neuenschwander S.M."/>
            <person name="Salcher M."/>
            <person name="Ghai R."/>
            <person name="Pernthaler J."/>
        </authorList>
    </citation>
    <scope>NUCLEOTIDE SEQUENCE [LARGE SCALE GENOMIC DNA]</scope>
    <source>
        <strain evidence="2">MMS-21-148</strain>
    </source>
</reference>
<evidence type="ECO:0000256" key="1">
    <source>
        <dbReference type="SAM" id="SignalP"/>
    </source>
</evidence>
<dbReference type="AlphaFoldDB" id="A0AAC9YQ53"/>
<keyword evidence="3" id="KW-1185">Reference proteome</keyword>
<name>A0AAC9YQ53_9ACTN</name>
<dbReference type="EMBL" id="CP016769">
    <property type="protein sequence ID" value="ASY10179.1"/>
    <property type="molecule type" value="Genomic_DNA"/>
</dbReference>
<protein>
    <submittedName>
        <fullName evidence="2">Uncharacterized protein</fullName>
    </submittedName>
</protein>
<feature type="chain" id="PRO_5042024135" evidence="1">
    <location>
        <begin position="27"/>
        <end position="418"/>
    </location>
</feature>
<dbReference type="KEGG" id="plan:A1s21148_01140"/>
<dbReference type="Proteomes" id="UP000217144">
    <property type="component" value="Chromosome"/>
</dbReference>
<dbReference type="RefSeq" id="WP_095670668.1">
    <property type="nucleotide sequence ID" value="NZ_CP016769.1"/>
</dbReference>
<accession>A0AAC9YQ53</accession>
<proteinExistence type="predicted"/>
<feature type="signal peptide" evidence="1">
    <location>
        <begin position="1"/>
        <end position="26"/>
    </location>
</feature>
<sequence length="418" mass="45148">MKISTSSKLLALAVTSLLIGALSPYAATAVPSAKISEVTLNKKSFAPGEKIVLSYSVTSTDLNSSHVNQVSIVEESEPDDCEGRCSLATKPKLVSGNIASGFWQAELTIPKNFYGGNYNLFVGYIKLSNGSLSVTPITISGPPIPRPLIPTANITSFMLNKETFVSGEKVILDFQIKTQDLPAGSIPIAQITNENESDDCENYCSISVKPVLLKGNIQDGSWRATFSLSKSFYGGSYKVYFGFVKIRGESLKFLRIEVDGSPAPVKPLEAFLDDLYYEITDMKITSARASQGGTATGTFNLDTNDPTVRSPECMLKDATDWRDSVRTSGTYMSGAWKCSIAIPSKLPIGTYILHVAVVGYANNEKNETREDIGEITVTAKSTSNSLKSTTSGSILCGKSGTFKYFPKVKTCPEGWVKK</sequence>
<gene>
    <name evidence="2" type="ORF">A1s21148_01140</name>
</gene>
<evidence type="ECO:0000313" key="3">
    <source>
        <dbReference type="Proteomes" id="UP000217144"/>
    </source>
</evidence>